<dbReference type="RefSeq" id="XP_041539353.1">
    <property type="nucleotide sequence ID" value="XM_041685250.1"/>
</dbReference>
<reference evidence="2" key="1">
    <citation type="submission" date="2021-01" db="EMBL/GenBank/DDBJ databases">
        <authorList>
            <consortium name="Aspergillus luchuensis mut. kawachii IFO 4304 genome sequencing consortium"/>
            <person name="Kazuki M."/>
            <person name="Futagami T."/>
        </authorList>
    </citation>
    <scope>NUCLEOTIDE SEQUENCE</scope>
    <source>
        <strain evidence="2">IFO 4308</strain>
    </source>
</reference>
<dbReference type="GeneID" id="64956912"/>
<dbReference type="KEGG" id="aluc:AKAW2_20527A"/>
<accession>A0A7R7W394</accession>
<evidence type="ECO:0000256" key="1">
    <source>
        <dbReference type="SAM" id="MobiDB-lite"/>
    </source>
</evidence>
<feature type="region of interest" description="Disordered" evidence="1">
    <location>
        <begin position="100"/>
        <end position="122"/>
    </location>
</feature>
<name>A0A7R7W394_ASPKA</name>
<proteinExistence type="predicted"/>
<dbReference type="EMBL" id="AP024426">
    <property type="protein sequence ID" value="BCR95587.1"/>
    <property type="molecule type" value="Genomic_DNA"/>
</dbReference>
<gene>
    <name evidence="2" type="ORF">AKAW2_20527A</name>
</gene>
<reference evidence="2" key="2">
    <citation type="submission" date="2021-02" db="EMBL/GenBank/DDBJ databases">
        <title>Aspergillus luchuensis mut. kawachii IFO 4304 genome sequence.</title>
        <authorList>
            <person name="Mori K."/>
            <person name="Kadooka C."/>
            <person name="Goto M."/>
            <person name="Futagami T."/>
        </authorList>
    </citation>
    <scope>NUCLEOTIDE SEQUENCE</scope>
    <source>
        <strain evidence="2">IFO 4308</strain>
    </source>
</reference>
<sequence length="122" mass="13791">MSYGVVCIPKERLLMQPVRRYDRQMIPRWTHESRMVDSVHPHQLDTTSHAFAFSQRVVMTRKNPVPAGHTNHGHPQTWMHRVSAPIAGVDGTKNARLIRSGVSKSPPPNLPPGSHHWPMALP</sequence>
<evidence type="ECO:0000313" key="2">
    <source>
        <dbReference type="EMBL" id="BCR95587.1"/>
    </source>
</evidence>
<protein>
    <submittedName>
        <fullName evidence="2">Uncharacterized protein</fullName>
    </submittedName>
</protein>
<keyword evidence="3" id="KW-1185">Reference proteome</keyword>
<dbReference type="AlphaFoldDB" id="A0A7R7W394"/>
<organism evidence="2 3">
    <name type="scientific">Aspergillus kawachii</name>
    <name type="common">White koji mold</name>
    <name type="synonym">Aspergillus awamori var. kawachi</name>
    <dbReference type="NCBI Taxonomy" id="1069201"/>
    <lineage>
        <taxon>Eukaryota</taxon>
        <taxon>Fungi</taxon>
        <taxon>Dikarya</taxon>
        <taxon>Ascomycota</taxon>
        <taxon>Pezizomycotina</taxon>
        <taxon>Eurotiomycetes</taxon>
        <taxon>Eurotiomycetidae</taxon>
        <taxon>Eurotiales</taxon>
        <taxon>Aspergillaceae</taxon>
        <taxon>Aspergillus</taxon>
        <taxon>Aspergillus subgen. Circumdati</taxon>
    </lineage>
</organism>
<dbReference type="Proteomes" id="UP000661280">
    <property type="component" value="Chromosome 2"/>
</dbReference>
<evidence type="ECO:0000313" key="3">
    <source>
        <dbReference type="Proteomes" id="UP000661280"/>
    </source>
</evidence>